<proteinExistence type="predicted"/>
<keyword evidence="4" id="KW-1185">Reference proteome</keyword>
<gene>
    <name evidence="3" type="ORF">GCM10022256_19700</name>
</gene>
<feature type="chain" id="PRO_5046926378" evidence="2">
    <location>
        <begin position="29"/>
        <end position="304"/>
    </location>
</feature>
<keyword evidence="1" id="KW-0812">Transmembrane</keyword>
<evidence type="ECO:0000313" key="3">
    <source>
        <dbReference type="EMBL" id="GAA4266358.1"/>
    </source>
</evidence>
<feature type="transmembrane region" description="Helical" evidence="1">
    <location>
        <begin position="70"/>
        <end position="88"/>
    </location>
</feature>
<evidence type="ECO:0000256" key="1">
    <source>
        <dbReference type="SAM" id="Phobius"/>
    </source>
</evidence>
<evidence type="ECO:0000256" key="2">
    <source>
        <dbReference type="SAM" id="SignalP"/>
    </source>
</evidence>
<protein>
    <submittedName>
        <fullName evidence="3">Uncharacterized protein</fullName>
    </submittedName>
</protein>
<organism evidence="3 4">
    <name type="scientific">Frondihabitans peucedani</name>
    <dbReference type="NCBI Taxonomy" id="598626"/>
    <lineage>
        <taxon>Bacteria</taxon>
        <taxon>Bacillati</taxon>
        <taxon>Actinomycetota</taxon>
        <taxon>Actinomycetes</taxon>
        <taxon>Micrococcales</taxon>
        <taxon>Microbacteriaceae</taxon>
        <taxon>Frondihabitans</taxon>
    </lineage>
</organism>
<keyword evidence="1" id="KW-0472">Membrane</keyword>
<evidence type="ECO:0000313" key="4">
    <source>
        <dbReference type="Proteomes" id="UP001501594"/>
    </source>
</evidence>
<reference evidence="4" key="1">
    <citation type="journal article" date="2019" name="Int. J. Syst. Evol. Microbiol.">
        <title>The Global Catalogue of Microorganisms (GCM) 10K type strain sequencing project: providing services to taxonomists for standard genome sequencing and annotation.</title>
        <authorList>
            <consortium name="The Broad Institute Genomics Platform"/>
            <consortium name="The Broad Institute Genome Sequencing Center for Infectious Disease"/>
            <person name="Wu L."/>
            <person name="Ma J."/>
        </authorList>
    </citation>
    <scope>NUCLEOTIDE SEQUENCE [LARGE SCALE GENOMIC DNA]</scope>
    <source>
        <strain evidence="4">JCM 17442</strain>
    </source>
</reference>
<dbReference type="EMBL" id="BAABAU010000001">
    <property type="protein sequence ID" value="GAA4266358.1"/>
    <property type="molecule type" value="Genomic_DNA"/>
</dbReference>
<feature type="transmembrane region" description="Helical" evidence="1">
    <location>
        <begin position="33"/>
        <end position="50"/>
    </location>
</feature>
<accession>A0ABP8E2C3</accession>
<dbReference type="RefSeq" id="WP_344795508.1">
    <property type="nucleotide sequence ID" value="NZ_BAABAU010000001.1"/>
</dbReference>
<feature type="transmembrane region" description="Helical" evidence="1">
    <location>
        <begin position="258"/>
        <end position="287"/>
    </location>
</feature>
<dbReference type="Proteomes" id="UP001501594">
    <property type="component" value="Unassembled WGS sequence"/>
</dbReference>
<feature type="signal peptide" evidence="2">
    <location>
        <begin position="1"/>
        <end position="28"/>
    </location>
</feature>
<keyword evidence="2" id="KW-0732">Signal</keyword>
<comment type="caution">
    <text evidence="3">The sequence shown here is derived from an EMBL/GenBank/DDBJ whole genome shotgun (WGS) entry which is preliminary data.</text>
</comment>
<name>A0ABP8E2C3_9MICO</name>
<keyword evidence="1" id="KW-1133">Transmembrane helix</keyword>
<sequence>MGTVHNRTAALILLSTALISASFTPVLANAAPALWASALAVSAGAVGLAMRLPSSRARQRSGSRPRRLRGLVIVACLVVGGLVGSLVVQAPSAHADPVAAGPAPAVVPAARVDVSPTRLIDFAQAQADLTPITGDEARDLVGRARQTETRPRSGLEADYANARAFQAGSVRIVSVPLLGRDLPQVSNLTFVATDETVDVVENAASLIDDEHAVYRSWTDGRLTRDVVLTKPGSDPDAAASARGFSMDRLKKCLNENGIAWAVLLVVGVSCSAACATAVLCLPCVALYAGITGGALSRCVGYAFG</sequence>